<keyword evidence="4" id="KW-1185">Reference proteome</keyword>
<dbReference type="PANTHER" id="PTHR32133">
    <property type="entry name" value="OS07G0120400 PROTEIN"/>
    <property type="match status" value="1"/>
</dbReference>
<dbReference type="InterPro" id="IPR001810">
    <property type="entry name" value="F-box_dom"/>
</dbReference>
<keyword evidence="1" id="KW-0812">Transmembrane</keyword>
<proteinExistence type="predicted"/>
<evidence type="ECO:0000313" key="4">
    <source>
        <dbReference type="Proteomes" id="UP000095767"/>
    </source>
</evidence>
<keyword evidence="1" id="KW-0472">Membrane</keyword>
<protein>
    <recommendedName>
        <fullName evidence="2">F-box domain-containing protein</fullName>
    </recommendedName>
</protein>
<dbReference type="Pfam" id="PF00646">
    <property type="entry name" value="F-box"/>
    <property type="match status" value="1"/>
</dbReference>
<dbReference type="InterPro" id="IPR036047">
    <property type="entry name" value="F-box-like_dom_sf"/>
</dbReference>
<feature type="domain" description="F-box" evidence="2">
    <location>
        <begin position="15"/>
        <end position="52"/>
    </location>
</feature>
<dbReference type="AlphaFoldDB" id="A0A1E5UIU2"/>
<evidence type="ECO:0000259" key="2">
    <source>
        <dbReference type="Pfam" id="PF00646"/>
    </source>
</evidence>
<dbReference type="PANTHER" id="PTHR32133:SF314">
    <property type="entry name" value="F-BOX DOMAIN-CONTAINING PROTEIN"/>
    <property type="match status" value="1"/>
</dbReference>
<name>A0A1E5UIU2_9POAL</name>
<accession>A0A1E5UIU2</accession>
<dbReference type="EMBL" id="LWDX02076075">
    <property type="protein sequence ID" value="OEL12715.1"/>
    <property type="molecule type" value="Genomic_DNA"/>
</dbReference>
<comment type="caution">
    <text evidence="3">The sequence shown here is derived from an EMBL/GenBank/DDBJ whole genome shotgun (WGS) entry which is preliminary data.</text>
</comment>
<dbReference type="OrthoDB" id="676787at2759"/>
<feature type="transmembrane region" description="Helical" evidence="1">
    <location>
        <begin position="343"/>
        <end position="364"/>
    </location>
</feature>
<dbReference type="SUPFAM" id="SSF50965">
    <property type="entry name" value="Galactose oxidase, central domain"/>
    <property type="match status" value="1"/>
</dbReference>
<reference evidence="3 4" key="1">
    <citation type="submission" date="2016-09" db="EMBL/GenBank/DDBJ databases">
        <title>The draft genome of Dichanthelium oligosanthes: A C3 panicoid grass species.</title>
        <authorList>
            <person name="Studer A.J."/>
            <person name="Schnable J.C."/>
            <person name="Brutnell T.P."/>
        </authorList>
    </citation>
    <scope>NUCLEOTIDE SEQUENCE [LARGE SCALE GENOMIC DNA]</scope>
    <source>
        <strain evidence="4">cv. Kellogg 1175</strain>
        <tissue evidence="3">Leaf</tissue>
    </source>
</reference>
<gene>
    <name evidence="3" type="ORF">BAE44_0026268</name>
</gene>
<evidence type="ECO:0000313" key="3">
    <source>
        <dbReference type="EMBL" id="OEL12715.1"/>
    </source>
</evidence>
<dbReference type="InterPro" id="IPR011043">
    <property type="entry name" value="Gal_Oxase/kelch_b-propeller"/>
</dbReference>
<dbReference type="Proteomes" id="UP000095767">
    <property type="component" value="Unassembled WGS sequence"/>
</dbReference>
<evidence type="ECO:0000256" key="1">
    <source>
        <dbReference type="SAM" id="Phobius"/>
    </source>
</evidence>
<dbReference type="SUPFAM" id="SSF81383">
    <property type="entry name" value="F-box domain"/>
    <property type="match status" value="1"/>
</dbReference>
<keyword evidence="1" id="KW-1133">Transmembrane helix</keyword>
<organism evidence="3 4">
    <name type="scientific">Dichanthelium oligosanthes</name>
    <dbReference type="NCBI Taxonomy" id="888268"/>
    <lineage>
        <taxon>Eukaryota</taxon>
        <taxon>Viridiplantae</taxon>
        <taxon>Streptophyta</taxon>
        <taxon>Embryophyta</taxon>
        <taxon>Tracheophyta</taxon>
        <taxon>Spermatophyta</taxon>
        <taxon>Magnoliopsida</taxon>
        <taxon>Liliopsida</taxon>
        <taxon>Poales</taxon>
        <taxon>Poaceae</taxon>
        <taxon>PACMAD clade</taxon>
        <taxon>Panicoideae</taxon>
        <taxon>Panicodae</taxon>
        <taxon>Paniceae</taxon>
        <taxon>Dichantheliinae</taxon>
        <taxon>Dichanthelium</taxon>
    </lineage>
</organism>
<sequence length="365" mass="40498">MAPRRPRQPPELMAELIEEILLRVPPHHPTCLARATVVCKPWRRLLSDPAFRSRYCAFHRHQARPLLGFLHNHNTGGAVTVPRFVPTATPSLFPQRALDGCDGWCVLDCRHGRVLFDVPGESVNLVVWDPATGKRQELPEPRISHGRYTAAVLCAVHGCDHLCCHGGLFLVVLVGFNMQPHLYSSEAGIWTASADLGHRPGYLTTRRPTALIGDDIYFVLVPWHRVLRYNLGKNCSSIINPPAAHEIHGGVALMPMEDGTLGFAGLIYSKLYLWSRNVDPEVVAEWVQFRVIELRTLIPFASTIEVVGSVEGSGAIFVSTDVGVFTIELKSGRKKKVGEPGEYFAVFSFMSSFYIPGILLAFSLE</sequence>